<feature type="coiled-coil region" evidence="3">
    <location>
        <begin position="190"/>
        <end position="217"/>
    </location>
</feature>
<comment type="caution">
    <text evidence="5">The sequence shown here is derived from an EMBL/GenBank/DDBJ whole genome shotgun (WGS) entry which is preliminary data.</text>
</comment>
<evidence type="ECO:0000313" key="5">
    <source>
        <dbReference type="EMBL" id="OEH91651.1"/>
    </source>
</evidence>
<name>A0A1E5LC51_9BACI</name>
<dbReference type="AlphaFoldDB" id="A0A1E5LC51"/>
<dbReference type="Pfam" id="PF00015">
    <property type="entry name" value="MCPsignal"/>
    <property type="match status" value="1"/>
</dbReference>
<dbReference type="EMBL" id="MJEH01000055">
    <property type="protein sequence ID" value="OEH91651.1"/>
    <property type="molecule type" value="Genomic_DNA"/>
</dbReference>
<reference evidence="5 6" key="1">
    <citation type="submission" date="2016-08" db="EMBL/GenBank/DDBJ databases">
        <title>Genome of Bacillus solimangrovi GH2-4.</title>
        <authorList>
            <person name="Lim S."/>
            <person name="Kim B.-C."/>
        </authorList>
    </citation>
    <scope>NUCLEOTIDE SEQUENCE [LARGE SCALE GENOMIC DNA]</scope>
    <source>
        <strain evidence="5 6">GH2-4</strain>
    </source>
</reference>
<evidence type="ECO:0000313" key="6">
    <source>
        <dbReference type="Proteomes" id="UP000095209"/>
    </source>
</evidence>
<dbReference type="Gene3D" id="1.10.287.950">
    <property type="entry name" value="Methyl-accepting chemotaxis protein"/>
    <property type="match status" value="1"/>
</dbReference>
<sequence length="318" mass="36000">MFGLKAENKRLKEEIEQLRLEIEELKESKEEPNYKLQEFFEDFFGDLEATFQKHEAINAQHDVLDTLVMKLRDRFDAVNEISRQSNEISEVMQDKGETLIESTNGMVKESQEGLEAVSKVETLIKQLGDQSKETSKSMTQLGVRSKEIEDIVKVINEIAEQTNLLALNASIEAARAGEHGKGFAVVANEVRKLAENTAQSTKNIDDLTKRIQQEIEEALEDSQNSIKSVNDGIELSTTTTEKIEHILEVIGTVKDDVNGVLSTIQNQKVYTKDVMSEIATTKDLFEEINEAIVKHIDDANEVDEKIAKDMEKYHEIKQ</sequence>
<dbReference type="SMART" id="SM00283">
    <property type="entry name" value="MA"/>
    <property type="match status" value="1"/>
</dbReference>
<keyword evidence="1 2" id="KW-0807">Transducer</keyword>
<dbReference type="SUPFAM" id="SSF58104">
    <property type="entry name" value="Methyl-accepting chemotaxis protein (MCP) signaling domain"/>
    <property type="match status" value="1"/>
</dbReference>
<keyword evidence="3" id="KW-0175">Coiled coil</keyword>
<organism evidence="5 6">
    <name type="scientific">Bacillus solimangrovi</name>
    <dbReference type="NCBI Taxonomy" id="1305675"/>
    <lineage>
        <taxon>Bacteria</taxon>
        <taxon>Bacillati</taxon>
        <taxon>Bacillota</taxon>
        <taxon>Bacilli</taxon>
        <taxon>Bacillales</taxon>
        <taxon>Bacillaceae</taxon>
        <taxon>Bacillus</taxon>
    </lineage>
</organism>
<proteinExistence type="predicted"/>
<dbReference type="GO" id="GO:0016020">
    <property type="term" value="C:membrane"/>
    <property type="evidence" value="ECO:0007669"/>
    <property type="project" value="InterPro"/>
</dbReference>
<dbReference type="OrthoDB" id="9807021at2"/>
<dbReference type="InterPro" id="IPR004089">
    <property type="entry name" value="MCPsignal_dom"/>
</dbReference>
<evidence type="ECO:0000256" key="2">
    <source>
        <dbReference type="PROSITE-ProRule" id="PRU00284"/>
    </source>
</evidence>
<accession>A0A1E5LC51</accession>
<evidence type="ECO:0000259" key="4">
    <source>
        <dbReference type="PROSITE" id="PS50111"/>
    </source>
</evidence>
<dbReference type="STRING" id="1305675.BFG57_04575"/>
<dbReference type="GO" id="GO:0007165">
    <property type="term" value="P:signal transduction"/>
    <property type="evidence" value="ECO:0007669"/>
    <property type="project" value="UniProtKB-KW"/>
</dbReference>
<keyword evidence="6" id="KW-1185">Reference proteome</keyword>
<dbReference type="PANTHER" id="PTHR32089:SF112">
    <property type="entry name" value="LYSOZYME-LIKE PROTEIN-RELATED"/>
    <property type="match status" value="1"/>
</dbReference>
<protein>
    <submittedName>
        <fullName evidence="5">Chemotaxis protein</fullName>
    </submittedName>
</protein>
<dbReference type="Proteomes" id="UP000095209">
    <property type="component" value="Unassembled WGS sequence"/>
</dbReference>
<dbReference type="PROSITE" id="PS50111">
    <property type="entry name" value="CHEMOTAXIS_TRANSDUC_2"/>
    <property type="match status" value="1"/>
</dbReference>
<gene>
    <name evidence="5" type="ORF">BFG57_04575</name>
</gene>
<feature type="domain" description="Methyl-accepting transducer" evidence="4">
    <location>
        <begin position="60"/>
        <end position="282"/>
    </location>
</feature>
<evidence type="ECO:0000256" key="1">
    <source>
        <dbReference type="ARBA" id="ARBA00023224"/>
    </source>
</evidence>
<evidence type="ECO:0000256" key="3">
    <source>
        <dbReference type="SAM" id="Coils"/>
    </source>
</evidence>
<feature type="coiled-coil region" evidence="3">
    <location>
        <begin position="1"/>
        <end position="31"/>
    </location>
</feature>
<dbReference type="PANTHER" id="PTHR32089">
    <property type="entry name" value="METHYL-ACCEPTING CHEMOTAXIS PROTEIN MCPB"/>
    <property type="match status" value="1"/>
</dbReference>